<evidence type="ECO:0000313" key="2">
    <source>
        <dbReference type="Proteomes" id="UP000256779"/>
    </source>
</evidence>
<protein>
    <submittedName>
        <fullName evidence="1">Uncharacterized protein</fullName>
    </submittedName>
</protein>
<evidence type="ECO:0000313" key="1">
    <source>
        <dbReference type="EMBL" id="RED95949.1"/>
    </source>
</evidence>
<organism evidence="1 2">
    <name type="scientific">Marinoscillum furvescens DSM 4134</name>
    <dbReference type="NCBI Taxonomy" id="1122208"/>
    <lineage>
        <taxon>Bacteria</taxon>
        <taxon>Pseudomonadati</taxon>
        <taxon>Bacteroidota</taxon>
        <taxon>Cytophagia</taxon>
        <taxon>Cytophagales</taxon>
        <taxon>Reichenbachiellaceae</taxon>
        <taxon>Marinoscillum</taxon>
    </lineage>
</organism>
<accession>A0A3D9L0I4</accession>
<proteinExistence type="predicted"/>
<dbReference type="EMBL" id="QREG01000016">
    <property type="protein sequence ID" value="RED95949.1"/>
    <property type="molecule type" value="Genomic_DNA"/>
</dbReference>
<gene>
    <name evidence="1" type="ORF">C7460_1167</name>
</gene>
<keyword evidence="2" id="KW-1185">Reference proteome</keyword>
<dbReference type="Proteomes" id="UP000256779">
    <property type="component" value="Unassembled WGS sequence"/>
</dbReference>
<name>A0A3D9L0I4_MARFU</name>
<reference evidence="1 2" key="1">
    <citation type="submission" date="2018-07" db="EMBL/GenBank/DDBJ databases">
        <title>Genomic Encyclopedia of Type Strains, Phase IV (KMG-IV): sequencing the most valuable type-strain genomes for metagenomic binning, comparative biology and taxonomic classification.</title>
        <authorList>
            <person name="Goeker M."/>
        </authorList>
    </citation>
    <scope>NUCLEOTIDE SEQUENCE [LARGE SCALE GENOMIC DNA]</scope>
    <source>
        <strain evidence="1 2">DSM 4134</strain>
    </source>
</reference>
<dbReference type="RefSeq" id="WP_221409546.1">
    <property type="nucleotide sequence ID" value="NZ_QREG01000016.1"/>
</dbReference>
<comment type="caution">
    <text evidence="1">The sequence shown here is derived from an EMBL/GenBank/DDBJ whole genome shotgun (WGS) entry which is preliminary data.</text>
</comment>
<sequence>MANGNACRLVGEVTYCIVGIYSFDKTTDKDTGDCKRPETLQLDKKWTVD</sequence>
<dbReference type="AlphaFoldDB" id="A0A3D9L0I4"/>